<evidence type="ECO:0000259" key="1">
    <source>
        <dbReference type="Pfam" id="PF09346"/>
    </source>
</evidence>
<dbReference type="RefSeq" id="WP_339088666.1">
    <property type="nucleotide sequence ID" value="NZ_LR743507.1"/>
</dbReference>
<dbReference type="Pfam" id="PF09346">
    <property type="entry name" value="SMI1_KNR4"/>
    <property type="match status" value="1"/>
</dbReference>
<protein>
    <recommendedName>
        <fullName evidence="1">Knr4/Smi1-like domain-containing protein</fullName>
    </recommendedName>
</protein>
<gene>
    <name evidence="2" type="ORF">VVAX_00937</name>
</gene>
<dbReference type="AlphaFoldDB" id="A0A679INW1"/>
<reference evidence="2" key="1">
    <citation type="submission" date="2019-12" db="EMBL/GenBank/DDBJ databases">
        <authorList>
            <person name="Cremers G."/>
        </authorList>
    </citation>
    <scope>NUCLEOTIDE SEQUENCE</scope>
    <source>
        <strain evidence="2">Vvax</strain>
    </source>
</reference>
<dbReference type="SUPFAM" id="SSF160631">
    <property type="entry name" value="SMI1/KNR4-like"/>
    <property type="match status" value="1"/>
</dbReference>
<accession>A0A679INW1</accession>
<dbReference type="InterPro" id="IPR018958">
    <property type="entry name" value="Knr4/Smi1-like_dom"/>
</dbReference>
<dbReference type="InterPro" id="IPR037883">
    <property type="entry name" value="Knr4/Smi1-like_sf"/>
</dbReference>
<evidence type="ECO:0000313" key="2">
    <source>
        <dbReference type="EMBL" id="CAA2100823.1"/>
    </source>
</evidence>
<sequence>MDFSDLSRRTGIDIPPLLAHLLAAGQPELASFSDFEWIDTAEAASTLDEWLDAKWQDGRRFLPFAQSGAGDAYCLAPLEDGSVGVALVWHDADESRIDHASFSDFVCAKLLQTFADLSWLEEADLAEEEMAERVVADVAAVTAFMDAETAAWLQALSRLPIEQRPYRTGPRARPEPVLSLIPQDRMEEELQRFERQHAEPFPVKARWDIGE</sequence>
<name>A0A679INW1_VARPD</name>
<dbReference type="EMBL" id="LR743507">
    <property type="protein sequence ID" value="CAA2100823.1"/>
    <property type="molecule type" value="Genomic_DNA"/>
</dbReference>
<feature type="domain" description="Knr4/Smi1-like" evidence="1">
    <location>
        <begin position="12"/>
        <end position="106"/>
    </location>
</feature>
<proteinExistence type="predicted"/>
<organism evidence="2">
    <name type="scientific">Variovorax paradoxus</name>
    <dbReference type="NCBI Taxonomy" id="34073"/>
    <lineage>
        <taxon>Bacteria</taxon>
        <taxon>Pseudomonadati</taxon>
        <taxon>Pseudomonadota</taxon>
        <taxon>Betaproteobacteria</taxon>
        <taxon>Burkholderiales</taxon>
        <taxon>Comamonadaceae</taxon>
        <taxon>Variovorax</taxon>
    </lineage>
</organism>